<dbReference type="SUPFAM" id="SSF160240">
    <property type="entry name" value="Cation efflux protein cytoplasmic domain-like"/>
    <property type="match status" value="1"/>
</dbReference>
<evidence type="ECO:0000256" key="3">
    <source>
        <dbReference type="ARBA" id="ARBA00022448"/>
    </source>
</evidence>
<dbReference type="EMBL" id="CATQJL010000305">
    <property type="protein sequence ID" value="CAJ0604386.1"/>
    <property type="molecule type" value="Genomic_DNA"/>
</dbReference>
<dbReference type="InterPro" id="IPR002524">
    <property type="entry name" value="Cation_efflux"/>
</dbReference>
<dbReference type="InterPro" id="IPR058533">
    <property type="entry name" value="Cation_efflux_TM"/>
</dbReference>
<dbReference type="PANTHER" id="PTHR43840">
    <property type="entry name" value="MITOCHONDRIAL METAL TRANSPORTER 1-RELATED"/>
    <property type="match status" value="1"/>
</dbReference>
<keyword evidence="6 7" id="KW-0472">Membrane</keyword>
<dbReference type="Proteomes" id="UP001176961">
    <property type="component" value="Unassembled WGS sequence"/>
</dbReference>
<feature type="transmembrane region" description="Helical" evidence="7">
    <location>
        <begin position="118"/>
        <end position="142"/>
    </location>
</feature>
<feature type="transmembrane region" description="Helical" evidence="7">
    <location>
        <begin position="263"/>
        <end position="280"/>
    </location>
</feature>
<comment type="similarity">
    <text evidence="2">Belongs to the cation diffusion facilitator (CDF) transporter (TC 2.A.4) family. SLC30A subfamily.</text>
</comment>
<evidence type="ECO:0000256" key="2">
    <source>
        <dbReference type="ARBA" id="ARBA00008873"/>
    </source>
</evidence>
<dbReference type="Gene3D" id="3.30.70.1350">
    <property type="entry name" value="Cation efflux protein, cytoplasmic domain"/>
    <property type="match status" value="1"/>
</dbReference>
<feature type="transmembrane region" description="Helical" evidence="7">
    <location>
        <begin position="154"/>
        <end position="178"/>
    </location>
</feature>
<dbReference type="Pfam" id="PF16916">
    <property type="entry name" value="ZT_dimer"/>
    <property type="match status" value="1"/>
</dbReference>
<dbReference type="InterPro" id="IPR050291">
    <property type="entry name" value="CDF_Transporter"/>
</dbReference>
<keyword evidence="3" id="KW-0813">Transport</keyword>
<evidence type="ECO:0000259" key="9">
    <source>
        <dbReference type="Pfam" id="PF16916"/>
    </source>
</evidence>
<dbReference type="Pfam" id="PF01545">
    <property type="entry name" value="Cation_efflux"/>
    <property type="match status" value="1"/>
</dbReference>
<organism evidence="10 11">
    <name type="scientific">Cylicocyclus nassatus</name>
    <name type="common">Nematode worm</name>
    <dbReference type="NCBI Taxonomy" id="53992"/>
    <lineage>
        <taxon>Eukaryota</taxon>
        <taxon>Metazoa</taxon>
        <taxon>Ecdysozoa</taxon>
        <taxon>Nematoda</taxon>
        <taxon>Chromadorea</taxon>
        <taxon>Rhabditida</taxon>
        <taxon>Rhabditina</taxon>
        <taxon>Rhabditomorpha</taxon>
        <taxon>Strongyloidea</taxon>
        <taxon>Strongylidae</taxon>
        <taxon>Cylicocyclus</taxon>
    </lineage>
</organism>
<evidence type="ECO:0000256" key="4">
    <source>
        <dbReference type="ARBA" id="ARBA00022692"/>
    </source>
</evidence>
<evidence type="ECO:0000259" key="8">
    <source>
        <dbReference type="Pfam" id="PF01545"/>
    </source>
</evidence>
<evidence type="ECO:0008006" key="12">
    <source>
        <dbReference type="Google" id="ProtNLM"/>
    </source>
</evidence>
<dbReference type="Gene3D" id="1.20.1510.10">
    <property type="entry name" value="Cation efflux protein transmembrane domain"/>
    <property type="match status" value="1"/>
</dbReference>
<accession>A0AA36MA72</accession>
<keyword evidence="5 7" id="KW-1133">Transmembrane helix</keyword>
<dbReference type="NCBIfam" id="TIGR01297">
    <property type="entry name" value="CDF"/>
    <property type="match status" value="1"/>
</dbReference>
<feature type="transmembrane region" description="Helical" evidence="7">
    <location>
        <begin position="90"/>
        <end position="112"/>
    </location>
</feature>
<dbReference type="PANTHER" id="PTHR43840:SF17">
    <property type="entry name" value="CATION EFFLUX PROTEIN CYTOPLASMIC DOMAIN-CONTAINING PROTEIN"/>
    <property type="match status" value="1"/>
</dbReference>
<feature type="transmembrane region" description="Helical" evidence="7">
    <location>
        <begin position="198"/>
        <end position="219"/>
    </location>
</feature>
<comment type="caution">
    <text evidence="10">The sequence shown here is derived from an EMBL/GenBank/DDBJ whole genome shotgun (WGS) entry which is preliminary data.</text>
</comment>
<dbReference type="AlphaFoldDB" id="A0AA36MA72"/>
<comment type="subcellular location">
    <subcellularLocation>
        <location evidence="1">Membrane</location>
        <topology evidence="1">Multi-pass membrane protein</topology>
    </subcellularLocation>
</comment>
<feature type="domain" description="Cation efflux protein transmembrane" evidence="8">
    <location>
        <begin position="94"/>
        <end position="286"/>
    </location>
</feature>
<dbReference type="SUPFAM" id="SSF161111">
    <property type="entry name" value="Cation efflux protein transmembrane domain-like"/>
    <property type="match status" value="1"/>
</dbReference>
<evidence type="ECO:0000313" key="10">
    <source>
        <dbReference type="EMBL" id="CAJ0604386.1"/>
    </source>
</evidence>
<evidence type="ECO:0000313" key="11">
    <source>
        <dbReference type="Proteomes" id="UP001176961"/>
    </source>
</evidence>
<dbReference type="GO" id="GO:0016020">
    <property type="term" value="C:membrane"/>
    <property type="evidence" value="ECO:0007669"/>
    <property type="project" value="UniProtKB-SubCell"/>
</dbReference>
<dbReference type="InterPro" id="IPR036837">
    <property type="entry name" value="Cation_efflux_CTD_sf"/>
</dbReference>
<feature type="domain" description="Cation efflux protein cytoplasmic" evidence="9">
    <location>
        <begin position="294"/>
        <end position="367"/>
    </location>
</feature>
<reference evidence="10" key="1">
    <citation type="submission" date="2023-07" db="EMBL/GenBank/DDBJ databases">
        <authorList>
            <consortium name="CYATHOMIX"/>
        </authorList>
    </citation>
    <scope>NUCLEOTIDE SEQUENCE</scope>
    <source>
        <strain evidence="10">N/A</strain>
    </source>
</reference>
<dbReference type="InterPro" id="IPR027470">
    <property type="entry name" value="Cation_efflux_CTD"/>
</dbReference>
<evidence type="ECO:0000256" key="5">
    <source>
        <dbReference type="ARBA" id="ARBA00022989"/>
    </source>
</evidence>
<keyword evidence="4 7" id="KW-0812">Transmembrane</keyword>
<proteinExistence type="inferred from homology"/>
<evidence type="ECO:0000256" key="7">
    <source>
        <dbReference type="SAM" id="Phobius"/>
    </source>
</evidence>
<evidence type="ECO:0000256" key="6">
    <source>
        <dbReference type="ARBA" id="ARBA00023136"/>
    </source>
</evidence>
<gene>
    <name evidence="10" type="ORF">CYNAS_LOCUS16369</name>
</gene>
<dbReference type="GO" id="GO:0008324">
    <property type="term" value="F:monoatomic cation transmembrane transporter activity"/>
    <property type="evidence" value="ECO:0007669"/>
    <property type="project" value="InterPro"/>
</dbReference>
<protein>
    <recommendedName>
        <fullName evidence="12">Cation efflux protein cytoplasmic domain-containing protein</fullName>
    </recommendedName>
</protein>
<dbReference type="FunFam" id="1.20.1510.10:FF:000005">
    <property type="entry name" value="Putative Cation diffusion facilitator 1"/>
    <property type="match status" value="1"/>
</dbReference>
<dbReference type="InterPro" id="IPR027469">
    <property type="entry name" value="Cation_efflux_TMD_sf"/>
</dbReference>
<evidence type="ECO:0000256" key="1">
    <source>
        <dbReference type="ARBA" id="ARBA00004141"/>
    </source>
</evidence>
<keyword evidence="11" id="KW-1185">Reference proteome</keyword>
<sequence length="379" mass="43038">MSEKEPLLNGRADIENGKNYGEIVVVKKPMSRVRHYPNSRVGCWERRRRARAKAKYYRDLEEIQQQFEEDRRLVEGEDELVEMERGPDRILARILLALNICLLFANFFASIISGSLSIVSTFVDSAMDITTSAILSFCLWLIKNTNKFKYPRGRASLELLGVVLCSVIMAIANMFLIMRSVQAILTGQVESLMIAPEVDIYVLAIMFTGSGIKAILMVICYKRGTASSKVLAMDMRNDIVTSLVAVVCATIGDKFWIYADPVGAIIVCALIATSWFYHALQQVPILVGVRGERDQLSRILKIVIEHDDRIKQIHHIMVYHTGMQATVELHIVMDENLPLKITHDICHPLEEKLLKLDFVERAFIHCDYECDDEKKIAIC</sequence>
<name>A0AA36MA72_CYLNA</name>